<accession>A0ABW8PWY7</accession>
<dbReference type="Pfam" id="PF07676">
    <property type="entry name" value="PD40"/>
    <property type="match status" value="1"/>
</dbReference>
<dbReference type="InterPro" id="IPR011659">
    <property type="entry name" value="WD40"/>
</dbReference>
<dbReference type="Gene3D" id="2.120.10.30">
    <property type="entry name" value="TolB, C-terminal domain"/>
    <property type="match status" value="1"/>
</dbReference>
<protein>
    <recommendedName>
        <fullName evidence="5">Tetratricopeptide repeat-containing protein</fullName>
    </recommendedName>
</protein>
<sequence>MASWIGRGYLIAALSLTPLASALAQEVDWRHNRLLSLEKITVGPADNYQSQLDGQRLFFTRHANLLPQLMEQQRADGRLRQLLPDEYDSKDPALSPDGRWLALTSFRRSALGDICLIDPNRPRSSFRCLTSADQRQRHPFWLDANTLGFVQTQGDQQQIWAYHLPSDQQELLLAGQFAAVNASPDGRYLIYQQRSASPARSTSTENAAGLFLYDRQQQREYGPLQLDLPGLTGYMLMDADQQWLYFSHYLNDTSGDQQIDAEDHSVIFRLPVSAFWSNSTQRWHPEQLTSVAQNCNFPSLADTWLYVTCAFEGSLDIYRLPISGLVPTHWGRAELEQAHQQASRYEDRLLLLNRLRALASTAEAPWLLERQLSNHLALDEFTAADYYLAQLQSLSQQQHPANEVQFFGQLRDWLALQAEARQQPQGQLSAQFRRRLREAEARLQADQPDQAFFAAGISLLRGDRATSLTQLHNWGLDQAQHPLQVYLALEWVQRLQVEPDEQLAWLIAAARHPLIDEQAQLFYTYQALRHLQASAARRGETQALAPLIALEAELTHPQLQALVANEQDLLRLIQSDVSEQRVIYRRISQRLAAWQHQPAWRRAGHLRAIQRMGLAQEYDLMELMSRHWLTQTQLDDVGFAATADQYALINLERGYAAWQAGHSAAALNTFYAVSRQTNDLEALYNLVNLGEQVPALNARLELLLNQLEAEQLIGHHLVFVEALRRLNQLPPLAELNEAQAREARRTLEAVITQLSDFRAQGRDQGVADLLLASSYQRLLLLNQQGYRFDRDLFQLAHYHSMLALDLAWQHPRLEAALLNNLGQLHMSVRNYGLAADFFAQRAQLPFLLPEDEIWLRWRLARAYFYTNRFQAAANEAEQAYQLAQTLLPAAEQRPLQERAAFYQLQAHNWDAATPAYRELLQAADLPAELQAQAWVNLGYSQFKQGEGAAAQRSLLTALDHLAKLPPRAPVAGQLAGFEPLRLTWQVYGLLAQTPASPEQRQAWLEARLAALQQAPQLDFAGLDARGQLEMQVFTRVQLLVLQADQADADGVQRRLNEIHSDLGRWLSSGAPAGSPVMLNSLHQALSLLSLAPDLTHQHLAPFASLVEQVIEQLTLTPVTPSVQVAQQARLRLLLDLARQRQGLMSLEELEAAYQAQRHQPSWQQLQNERPDLAAELSARQQGLLAWAQGQSR</sequence>
<dbReference type="EMBL" id="JBANFI010000004">
    <property type="protein sequence ID" value="MFK7160778.1"/>
    <property type="molecule type" value="Genomic_DNA"/>
</dbReference>
<name>A0ABW8PWY7_9GAMM</name>
<evidence type="ECO:0000313" key="4">
    <source>
        <dbReference type="Proteomes" id="UP001621714"/>
    </source>
</evidence>
<dbReference type="InterPro" id="IPR011990">
    <property type="entry name" value="TPR-like_helical_dom_sf"/>
</dbReference>
<keyword evidence="4" id="KW-1185">Reference proteome</keyword>
<feature type="signal peptide" evidence="2">
    <location>
        <begin position="1"/>
        <end position="24"/>
    </location>
</feature>
<comment type="caution">
    <text evidence="3">The sequence shown here is derived from an EMBL/GenBank/DDBJ whole genome shotgun (WGS) entry which is preliminary data.</text>
</comment>
<evidence type="ECO:0000256" key="1">
    <source>
        <dbReference type="ARBA" id="ARBA00009820"/>
    </source>
</evidence>
<dbReference type="PANTHER" id="PTHR36842">
    <property type="entry name" value="PROTEIN TOLB HOMOLOG"/>
    <property type="match status" value="1"/>
</dbReference>
<dbReference type="Proteomes" id="UP001621714">
    <property type="component" value="Unassembled WGS sequence"/>
</dbReference>
<evidence type="ECO:0000256" key="2">
    <source>
        <dbReference type="SAM" id="SignalP"/>
    </source>
</evidence>
<dbReference type="SUPFAM" id="SSF48452">
    <property type="entry name" value="TPR-like"/>
    <property type="match status" value="1"/>
</dbReference>
<proteinExistence type="inferred from homology"/>
<reference evidence="3 4" key="1">
    <citation type="submission" date="2024-02" db="EMBL/GenBank/DDBJ databases">
        <title>Marinospirillum sp. MEB 164 isolated from Lonar lake sediment.</title>
        <authorList>
            <person name="Joshi A."/>
            <person name="Thite S."/>
        </authorList>
    </citation>
    <scope>NUCLEOTIDE SEQUENCE [LARGE SCALE GENOMIC DNA]</scope>
    <source>
        <strain evidence="3 4">MEB164</strain>
    </source>
</reference>
<organism evidence="3 4">
    <name type="scientific">Marinospirillum alkalitolerans</name>
    <dbReference type="NCBI Taxonomy" id="3123374"/>
    <lineage>
        <taxon>Bacteria</taxon>
        <taxon>Pseudomonadati</taxon>
        <taxon>Pseudomonadota</taxon>
        <taxon>Gammaproteobacteria</taxon>
        <taxon>Oceanospirillales</taxon>
        <taxon>Oceanospirillaceae</taxon>
        <taxon>Marinospirillum</taxon>
    </lineage>
</organism>
<dbReference type="SUPFAM" id="SSF69304">
    <property type="entry name" value="Tricorn protease N-terminal domain"/>
    <property type="match status" value="1"/>
</dbReference>
<dbReference type="InterPro" id="IPR011042">
    <property type="entry name" value="6-blade_b-propeller_TolB-like"/>
</dbReference>
<gene>
    <name evidence="3" type="ORF">V6U78_06980</name>
</gene>
<dbReference type="PANTHER" id="PTHR36842:SF1">
    <property type="entry name" value="PROTEIN TOLB"/>
    <property type="match status" value="1"/>
</dbReference>
<evidence type="ECO:0000313" key="3">
    <source>
        <dbReference type="EMBL" id="MFK7160778.1"/>
    </source>
</evidence>
<keyword evidence="2" id="KW-0732">Signal</keyword>
<feature type="chain" id="PRO_5045734729" description="Tetratricopeptide repeat-containing protein" evidence="2">
    <location>
        <begin position="25"/>
        <end position="1192"/>
    </location>
</feature>
<dbReference type="RefSeq" id="WP_405338828.1">
    <property type="nucleotide sequence ID" value="NZ_JBANFI010000004.1"/>
</dbReference>
<evidence type="ECO:0008006" key="5">
    <source>
        <dbReference type="Google" id="ProtNLM"/>
    </source>
</evidence>
<comment type="similarity">
    <text evidence="1">Belongs to the TolB family.</text>
</comment>